<dbReference type="Proteomes" id="UP001501423">
    <property type="component" value="Unassembled WGS sequence"/>
</dbReference>
<keyword evidence="1" id="KW-0560">Oxidoreductase</keyword>
<dbReference type="PRINTS" id="PR00080">
    <property type="entry name" value="SDRFAMILY"/>
</dbReference>
<sequence>MPPVGPAPTTLVLTGATSGIGEAVARLLIPRVTRLIVHGPQHPGEMDRFLGRLRDLGHSEVHYVPANFDDLAAVGALADRIAALTDQVDVLINNAGRPGPPTRQLSIDGNELTLQTNYLAPVLLTERLTALLRAAHGRVVHVSSATHLSASLEPDDLNMEHTAYSSTVAYARSKLGLVAHARWLVDQAPSPRFDAVSVHPGVIRTELLHAMFDIGGAPAAQGARNVLQAALSTDAWDGQYLAEDRSAPPNPAALDPDFRSRLMMQTFRLMRHVSADGRSFSVGLDGA</sequence>
<comment type="similarity">
    <text evidence="2">Belongs to the short-chain dehydrogenases/reductases (SDR) family.</text>
</comment>
<accession>A0ABN3XE01</accession>
<evidence type="ECO:0000313" key="4">
    <source>
        <dbReference type="Proteomes" id="UP001501423"/>
    </source>
</evidence>
<dbReference type="PANTHER" id="PTHR43157">
    <property type="entry name" value="PHOSPHATIDYLINOSITOL-GLYCAN BIOSYNTHESIS CLASS F PROTEIN-RELATED"/>
    <property type="match status" value="1"/>
</dbReference>
<reference evidence="3 4" key="1">
    <citation type="journal article" date="2019" name="Int. J. Syst. Evol. Microbiol.">
        <title>The Global Catalogue of Microorganisms (GCM) 10K type strain sequencing project: providing services to taxonomists for standard genome sequencing and annotation.</title>
        <authorList>
            <consortium name="The Broad Institute Genomics Platform"/>
            <consortium name="The Broad Institute Genome Sequencing Center for Infectious Disease"/>
            <person name="Wu L."/>
            <person name="Ma J."/>
        </authorList>
    </citation>
    <scope>NUCLEOTIDE SEQUENCE [LARGE SCALE GENOMIC DNA]</scope>
    <source>
        <strain evidence="3 4">JCM 9650</strain>
    </source>
</reference>
<dbReference type="InterPro" id="IPR036291">
    <property type="entry name" value="NAD(P)-bd_dom_sf"/>
</dbReference>
<dbReference type="EMBL" id="BAAAVA010000109">
    <property type="protein sequence ID" value="GAA2950270.1"/>
    <property type="molecule type" value="Genomic_DNA"/>
</dbReference>
<name>A0ABN3XE01_9ACTN</name>
<dbReference type="RefSeq" id="WP_346090863.1">
    <property type="nucleotide sequence ID" value="NZ_BAAAVA010000109.1"/>
</dbReference>
<keyword evidence="4" id="KW-1185">Reference proteome</keyword>
<dbReference type="PRINTS" id="PR00081">
    <property type="entry name" value="GDHRDH"/>
</dbReference>
<proteinExistence type="inferred from homology"/>
<gene>
    <name evidence="3" type="ORF">GCM10010478_58910</name>
</gene>
<evidence type="ECO:0000313" key="3">
    <source>
        <dbReference type="EMBL" id="GAA2950270.1"/>
    </source>
</evidence>
<evidence type="ECO:0000256" key="1">
    <source>
        <dbReference type="ARBA" id="ARBA00023002"/>
    </source>
</evidence>
<dbReference type="PANTHER" id="PTHR43157:SF31">
    <property type="entry name" value="PHOSPHATIDYLINOSITOL-GLYCAN BIOSYNTHESIS CLASS F PROTEIN"/>
    <property type="match status" value="1"/>
</dbReference>
<dbReference type="Gene3D" id="3.40.50.720">
    <property type="entry name" value="NAD(P)-binding Rossmann-like Domain"/>
    <property type="match status" value="1"/>
</dbReference>
<dbReference type="Pfam" id="PF00106">
    <property type="entry name" value="adh_short"/>
    <property type="match status" value="1"/>
</dbReference>
<evidence type="ECO:0000256" key="2">
    <source>
        <dbReference type="RuleBase" id="RU000363"/>
    </source>
</evidence>
<comment type="caution">
    <text evidence="3">The sequence shown here is derived from an EMBL/GenBank/DDBJ whole genome shotgun (WGS) entry which is preliminary data.</text>
</comment>
<dbReference type="SUPFAM" id="SSF51735">
    <property type="entry name" value="NAD(P)-binding Rossmann-fold domains"/>
    <property type="match status" value="1"/>
</dbReference>
<organism evidence="3 4">
    <name type="scientific">Streptomyces erythrogriseus</name>
    <dbReference type="NCBI Taxonomy" id="284027"/>
    <lineage>
        <taxon>Bacteria</taxon>
        <taxon>Bacillati</taxon>
        <taxon>Actinomycetota</taxon>
        <taxon>Actinomycetes</taxon>
        <taxon>Kitasatosporales</taxon>
        <taxon>Streptomycetaceae</taxon>
        <taxon>Streptomyces</taxon>
        <taxon>Streptomyces griseoincarnatus group</taxon>
    </lineage>
</organism>
<protein>
    <submittedName>
        <fullName evidence="3">SDR family oxidoreductase</fullName>
    </submittedName>
</protein>
<dbReference type="InterPro" id="IPR002347">
    <property type="entry name" value="SDR_fam"/>
</dbReference>